<evidence type="ECO:0000313" key="2">
    <source>
        <dbReference type="EMBL" id="KAF6222505.1"/>
    </source>
</evidence>
<feature type="region of interest" description="Disordered" evidence="1">
    <location>
        <begin position="1"/>
        <end position="45"/>
    </location>
</feature>
<dbReference type="Proteomes" id="UP000578531">
    <property type="component" value="Unassembled WGS sequence"/>
</dbReference>
<feature type="compositionally biased region" description="Basic and acidic residues" evidence="1">
    <location>
        <begin position="192"/>
        <end position="209"/>
    </location>
</feature>
<feature type="compositionally biased region" description="Basic residues" evidence="1">
    <location>
        <begin position="328"/>
        <end position="339"/>
    </location>
</feature>
<evidence type="ECO:0000313" key="3">
    <source>
        <dbReference type="Proteomes" id="UP000578531"/>
    </source>
</evidence>
<feature type="region of interest" description="Disordered" evidence="1">
    <location>
        <begin position="328"/>
        <end position="405"/>
    </location>
</feature>
<evidence type="ECO:0000256" key="1">
    <source>
        <dbReference type="SAM" id="MobiDB-lite"/>
    </source>
</evidence>
<reference evidence="2 3" key="1">
    <citation type="journal article" date="2020" name="Genomics">
        <title>Complete, high-quality genomes from long-read metagenomic sequencing of two wolf lichen thalli reveals enigmatic genome architecture.</title>
        <authorList>
            <person name="McKenzie S.K."/>
            <person name="Walston R.F."/>
            <person name="Allen J.L."/>
        </authorList>
    </citation>
    <scope>NUCLEOTIDE SEQUENCE [LARGE SCALE GENOMIC DNA]</scope>
    <source>
        <strain evidence="2">WasteWater2</strain>
    </source>
</reference>
<proteinExistence type="predicted"/>
<sequence>MMDSNLHIDPATFRFPDPPQSSIDGDSPQLHPKRHFPKGSTRLQPRNAGFIHNLEATRLNKQICEARRLNKQICEELVKGPPSATGDDKPPPEHRKHSLKTVFSSRSKRKSSKENKMPIAIHRTSDGRKYGQILSRQIYDSSGNASTYRVNESRRPMGSPASEGQRRHPPAPLDLVGDVNSIVHQVNATQEPVHERSAHRSLESEEAKHRMSPYQTVGFPDPTSESLGNRVLRDRLTNGNTAPGRNGPIEPKPLTEAATVQSSPRKSTTDDSLGLLRDLSQILSQGETTTLTVGASQVPVPEAEYQPRVRDFAANGPAPFSRVRAVIRRRSRSPAKKTGKQTEAPVAPDGSWDAVTCEGQSAKPLNRSPSRIILPPMVFRGPARPLTPPLPMTQEQVPGTKTSPVINYHSKAPSVVSAESTAEDIQSDASSGVVSNAQSAVFVKVPPQPGPAPLTPLPSLPEGLDSFGPATPRASHSSRRLASPETSPPKVPPQKSPTRSQYKLYPSVDSSPPKRPGSPVRMNAATETEQEMSQPLPPLRSKRRGISFPRLDHLPTSLSVGTPDELEQLKKEGAENTRKKKHRDLARMRSHEATIEAVEPVTRNTVNDQRCHEGVAELPSPRDSYNYALFELKHRTQHSQVSNLSATTTLQYRDSSTLSQRLSPIIIVAEQKPVSPVQRAPSQKSHFGRNSMDEHPRGFKTNGFYPVPPHLASPTLQGPEDESKVRPVSSHSLPVPRPVASRVPTPHLSPLLRRRSHRSSDHSLIHEMSGLEERLSAMERKNAMLESAFLAVINTSAACGGSRGLNGMEGTDGDSSIGLSGKDCDRSSGTSGTGSLYAGLENLLALHSGNAGARWSTSSGP</sequence>
<dbReference type="EMBL" id="JACCJC010000151">
    <property type="protein sequence ID" value="KAF6222505.1"/>
    <property type="molecule type" value="Genomic_DNA"/>
</dbReference>
<gene>
    <name evidence="2" type="ORF">HO173_013396</name>
</gene>
<dbReference type="RefSeq" id="XP_037157890.1">
    <property type="nucleotide sequence ID" value="XM_037315216.1"/>
</dbReference>
<protein>
    <submittedName>
        <fullName evidence="2">Uncharacterized protein</fullName>
    </submittedName>
</protein>
<feature type="compositionally biased region" description="Pro residues" evidence="1">
    <location>
        <begin position="486"/>
        <end position="495"/>
    </location>
</feature>
<name>A0A8H6CFM2_9LECA</name>
<feature type="region of interest" description="Disordered" evidence="1">
    <location>
        <begin position="188"/>
        <end position="271"/>
    </location>
</feature>
<organism evidence="2 3">
    <name type="scientific">Letharia columbiana</name>
    <dbReference type="NCBI Taxonomy" id="112416"/>
    <lineage>
        <taxon>Eukaryota</taxon>
        <taxon>Fungi</taxon>
        <taxon>Dikarya</taxon>
        <taxon>Ascomycota</taxon>
        <taxon>Pezizomycotina</taxon>
        <taxon>Lecanoromycetes</taxon>
        <taxon>OSLEUM clade</taxon>
        <taxon>Lecanoromycetidae</taxon>
        <taxon>Lecanorales</taxon>
        <taxon>Lecanorineae</taxon>
        <taxon>Parmeliaceae</taxon>
        <taxon>Letharia</taxon>
    </lineage>
</organism>
<feature type="compositionally biased region" description="Basic and acidic residues" evidence="1">
    <location>
        <begin position="567"/>
        <end position="577"/>
    </location>
</feature>
<dbReference type="OrthoDB" id="5400473at2759"/>
<comment type="caution">
    <text evidence="2">The sequence shown here is derived from an EMBL/GenBank/DDBJ whole genome shotgun (WGS) entry which is preliminary data.</text>
</comment>
<feature type="compositionally biased region" description="Polar residues" evidence="1">
    <location>
        <begin position="393"/>
        <end position="405"/>
    </location>
</feature>
<dbReference type="AlphaFoldDB" id="A0A8H6CFM2"/>
<feature type="compositionally biased region" description="Pro residues" evidence="1">
    <location>
        <begin position="446"/>
        <end position="459"/>
    </location>
</feature>
<accession>A0A8H6CFM2</accession>
<feature type="region of interest" description="Disordered" evidence="1">
    <location>
        <begin position="711"/>
        <end position="762"/>
    </location>
</feature>
<feature type="region of interest" description="Disordered" evidence="1">
    <location>
        <begin position="142"/>
        <end position="172"/>
    </location>
</feature>
<keyword evidence="3" id="KW-1185">Reference proteome</keyword>
<feature type="region of interest" description="Disordered" evidence="1">
    <location>
        <begin position="810"/>
        <end position="831"/>
    </location>
</feature>
<feature type="region of interest" description="Disordered" evidence="1">
    <location>
        <begin position="444"/>
        <end position="589"/>
    </location>
</feature>
<feature type="region of interest" description="Disordered" evidence="1">
    <location>
        <begin position="80"/>
        <end position="118"/>
    </location>
</feature>
<dbReference type="GeneID" id="59295020"/>